<comment type="catalytic activity">
    <reaction evidence="7 8">
        <text>N(6)-[(R)-lipoyl]-L-lysyl-[glycine-cleavage complex H protein] + glycine + H(+) = N(6)-[(R)-S(8)-aminomethyldihydrolipoyl]-L-lysyl-[glycine-cleavage complex H protein] + CO2</text>
        <dbReference type="Rhea" id="RHEA:24304"/>
        <dbReference type="Rhea" id="RHEA-COMP:10494"/>
        <dbReference type="Rhea" id="RHEA-COMP:10495"/>
        <dbReference type="ChEBI" id="CHEBI:15378"/>
        <dbReference type="ChEBI" id="CHEBI:16526"/>
        <dbReference type="ChEBI" id="CHEBI:57305"/>
        <dbReference type="ChEBI" id="CHEBI:83099"/>
        <dbReference type="ChEBI" id="CHEBI:83143"/>
        <dbReference type="EC" id="1.4.4.2"/>
    </reaction>
</comment>
<sequence length="1001" mass="108565">MDNAGSISNGEVAGTLSTGIENRAEADGGQSGDFRRDRFANRAGNAEVDGFTAADDFVQRHIGPSDTEVQSMLATLGLGSLEELIDRAVPTAIRLQQPLNLGAGQSEYELLKELRAIAAQNQLFRSFIGMGYANTITPPVIQRNILENPGWYTQYTPYQPEIAQGRLEALLNFQTMVIDLTGLEIANASLLDEGTAAAEAMTLSYGQHKGKSKTFWVSQACHPQTIEVVQTRARPLGIDVLVGDHRTFDFSTPVFGVLLQYPATDGAIYDYTAFIERAHAEGAIATVAADLLSLTLLKPPGEFGADIAVGSTQRFGVPLGYGGPHAAYFATKEAFKRQIPGRLVGVSKDATGQPALRLALQTREQHIRRDKATSNICTAQVLLAIIASMYAVYHGPDGLKRIATRIHQFTAALAEGLKAQGYELGSEPFFDTLRVTVPDAGVILERAIAHRINLRRIDPTTLGISLDETTTPADLQDLLQVFAPSSPTPSLPNPPHVSAAEQNPQIPSPLSRTSPYLTHPVFHRYHSETELLRYMYRLQLKDLSLATAMIPLGSCTMKLNATSEMLPVTWAEFGQLHPFVPLDQAQGYQVLFQQLEDMLKEITGFAGISLQPNAGSQGEYAGLLVIRQYHLSRGDAHRTVCLIPESAHGTNPASAVMSGMKVVPVACDSEGNIDVADLRTKAEKHQADLAALMVTYPSTHGVFEAAIREICDIVHAYGGQVYMDGANMNAQVGLCRPADFGADVCHLNLHKTFCIPHGGGGPGMGPIGVAAHLVPFLPSHPVVPMGGSSSVGSVSAAPWGSSSILPISWVYIRLMGTAGLTRATQVAILSANYIAKRLEGHYSVLYKGENGLVAHECILDLRQFKKTAGVEVEDVAKRLIDYGFHPPTMSWPVGGTIMVEPTESESLAELDRFCDAMIAIREEIREIEDGKVPQDNNLLKNAPHPAAILLSDEWNRPYSRERAAYPTAWTRENKFWPAVGRIDNAYGDRNLVCSCLPMDAY</sequence>
<dbReference type="InterPro" id="IPR015421">
    <property type="entry name" value="PyrdxlP-dep_Trfase_major"/>
</dbReference>
<comment type="cofactor">
    <cofactor evidence="1 8 9">
        <name>pyridoxal 5'-phosphate</name>
        <dbReference type="ChEBI" id="CHEBI:597326"/>
    </cofactor>
</comment>
<name>A0A6M8BEA8_9CYAN</name>
<organism evidence="14 15">
    <name type="scientific">Thermoleptolyngbya sichuanensis A183</name>
    <dbReference type="NCBI Taxonomy" id="2737172"/>
    <lineage>
        <taxon>Bacteria</taxon>
        <taxon>Bacillati</taxon>
        <taxon>Cyanobacteriota</taxon>
        <taxon>Cyanophyceae</taxon>
        <taxon>Oculatellales</taxon>
        <taxon>Oculatellaceae</taxon>
        <taxon>Thermoleptolyngbya</taxon>
        <taxon>Thermoleptolyngbya sichuanensis</taxon>
    </lineage>
</organism>
<evidence type="ECO:0000313" key="15">
    <source>
        <dbReference type="Proteomes" id="UP000505210"/>
    </source>
</evidence>
<dbReference type="InterPro" id="IPR020581">
    <property type="entry name" value="GDC_P"/>
</dbReference>
<keyword evidence="6 8" id="KW-0560">Oxidoreductase</keyword>
<dbReference type="InterPro" id="IPR015422">
    <property type="entry name" value="PyrdxlP-dep_Trfase_small"/>
</dbReference>
<dbReference type="AlphaFoldDB" id="A0A6M8BEA8"/>
<dbReference type="KEGG" id="theu:HPC62_22005"/>
<dbReference type="InterPro" id="IPR015424">
    <property type="entry name" value="PyrdxlP-dep_Trfase"/>
</dbReference>
<feature type="domain" description="Glycine dehydrogenase C-terminal" evidence="13">
    <location>
        <begin position="823"/>
        <end position="944"/>
    </location>
</feature>
<keyword evidence="5 8" id="KW-0663">Pyridoxal phosphate</keyword>
<evidence type="ECO:0000259" key="11">
    <source>
        <dbReference type="Pfam" id="PF01212"/>
    </source>
</evidence>
<evidence type="ECO:0000259" key="12">
    <source>
        <dbReference type="Pfam" id="PF02347"/>
    </source>
</evidence>
<evidence type="ECO:0000256" key="9">
    <source>
        <dbReference type="PIRSR" id="PIRSR603437-50"/>
    </source>
</evidence>
<dbReference type="InterPro" id="IPR049316">
    <property type="entry name" value="GDC-P_C"/>
</dbReference>
<evidence type="ECO:0000313" key="14">
    <source>
        <dbReference type="EMBL" id="QKD85124.1"/>
    </source>
</evidence>
<dbReference type="InterPro" id="IPR049315">
    <property type="entry name" value="GDC-P_N"/>
</dbReference>
<dbReference type="FunFam" id="3.40.640.10:FF:000007">
    <property type="entry name" value="glycine dehydrogenase (Decarboxylating), mitochondrial"/>
    <property type="match status" value="1"/>
</dbReference>
<dbReference type="EMBL" id="CP053661">
    <property type="protein sequence ID" value="QKD85124.1"/>
    <property type="molecule type" value="Genomic_DNA"/>
</dbReference>
<evidence type="ECO:0000256" key="8">
    <source>
        <dbReference type="HAMAP-Rule" id="MF_00711"/>
    </source>
</evidence>
<evidence type="ECO:0000256" key="5">
    <source>
        <dbReference type="ARBA" id="ARBA00022898"/>
    </source>
</evidence>
<dbReference type="GO" id="GO:0005829">
    <property type="term" value="C:cytosol"/>
    <property type="evidence" value="ECO:0007669"/>
    <property type="project" value="TreeGrafter"/>
</dbReference>
<feature type="modified residue" description="N6-(pyridoxal phosphate)lysine" evidence="8 9">
    <location>
        <position position="751"/>
    </location>
</feature>
<evidence type="ECO:0000256" key="4">
    <source>
        <dbReference type="ARBA" id="ARBA00011690"/>
    </source>
</evidence>
<comment type="subunit">
    <text evidence="4 8">The glycine cleavage system is composed of four proteins: P, T, L and H.</text>
</comment>
<dbReference type="CDD" id="cd00613">
    <property type="entry name" value="GDC-P"/>
    <property type="match status" value="2"/>
</dbReference>
<dbReference type="GO" id="GO:0005960">
    <property type="term" value="C:glycine cleavage complex"/>
    <property type="evidence" value="ECO:0007669"/>
    <property type="project" value="TreeGrafter"/>
</dbReference>
<dbReference type="EC" id="1.4.4.2" evidence="8"/>
<evidence type="ECO:0000256" key="6">
    <source>
        <dbReference type="ARBA" id="ARBA00023002"/>
    </source>
</evidence>
<dbReference type="HAMAP" id="MF_00711">
    <property type="entry name" value="GcvP"/>
    <property type="match status" value="1"/>
</dbReference>
<dbReference type="Pfam" id="PF21478">
    <property type="entry name" value="GcvP2_C"/>
    <property type="match status" value="1"/>
</dbReference>
<keyword evidence="15" id="KW-1185">Reference proteome</keyword>
<feature type="compositionally biased region" description="Pro residues" evidence="10">
    <location>
        <begin position="486"/>
        <end position="495"/>
    </location>
</feature>
<evidence type="ECO:0000256" key="7">
    <source>
        <dbReference type="ARBA" id="ARBA00049026"/>
    </source>
</evidence>
<dbReference type="PANTHER" id="PTHR11773:SF1">
    <property type="entry name" value="GLYCINE DEHYDROGENASE (DECARBOXYLATING), MITOCHONDRIAL"/>
    <property type="match status" value="1"/>
</dbReference>
<proteinExistence type="inferred from homology"/>
<dbReference type="Gene3D" id="3.40.640.10">
    <property type="entry name" value="Type I PLP-dependent aspartate aminotransferase-like (Major domain)"/>
    <property type="match status" value="2"/>
</dbReference>
<dbReference type="InterPro" id="IPR001597">
    <property type="entry name" value="ArAA_b-elim_lyase/Thr_aldolase"/>
</dbReference>
<reference evidence="14 15" key="1">
    <citation type="submission" date="2020-05" db="EMBL/GenBank/DDBJ databases">
        <title>Complete genome sequence of of a novel Thermoleptolyngbya strain isolated from hot springs of Ganzi, Sichuan China.</title>
        <authorList>
            <person name="Tang J."/>
            <person name="Daroch M."/>
            <person name="Li L."/>
            <person name="Waleron K."/>
            <person name="Waleron M."/>
            <person name="Waleron M."/>
        </authorList>
    </citation>
    <scope>NUCLEOTIDE SEQUENCE [LARGE SCALE GENOMIC DNA]</scope>
    <source>
        <strain evidence="14 15">PKUAC-SCTA183</strain>
    </source>
</reference>
<dbReference type="Proteomes" id="UP000505210">
    <property type="component" value="Chromosome"/>
</dbReference>
<evidence type="ECO:0000256" key="10">
    <source>
        <dbReference type="SAM" id="MobiDB-lite"/>
    </source>
</evidence>
<dbReference type="NCBIfam" id="TIGR00461">
    <property type="entry name" value="gcvP"/>
    <property type="match status" value="1"/>
</dbReference>
<evidence type="ECO:0000259" key="13">
    <source>
        <dbReference type="Pfam" id="PF21478"/>
    </source>
</evidence>
<dbReference type="Pfam" id="PF02347">
    <property type="entry name" value="GDC-P"/>
    <property type="match status" value="1"/>
</dbReference>
<dbReference type="GO" id="GO:0016829">
    <property type="term" value="F:lyase activity"/>
    <property type="evidence" value="ECO:0007669"/>
    <property type="project" value="InterPro"/>
</dbReference>
<dbReference type="GO" id="GO:0016594">
    <property type="term" value="F:glycine binding"/>
    <property type="evidence" value="ECO:0007669"/>
    <property type="project" value="TreeGrafter"/>
</dbReference>
<feature type="domain" description="Glycine cleavage system P-protein N-terminal" evidence="12">
    <location>
        <begin position="59"/>
        <end position="482"/>
    </location>
</feature>
<dbReference type="GO" id="GO:0019464">
    <property type="term" value="P:glycine decarboxylation via glycine cleavage system"/>
    <property type="evidence" value="ECO:0007669"/>
    <property type="project" value="UniProtKB-UniRule"/>
</dbReference>
<gene>
    <name evidence="8 14" type="primary">gcvP</name>
    <name evidence="14" type="ORF">HPC62_22005</name>
</gene>
<evidence type="ECO:0000256" key="3">
    <source>
        <dbReference type="ARBA" id="ARBA00010756"/>
    </source>
</evidence>
<dbReference type="GO" id="GO:0030170">
    <property type="term" value="F:pyridoxal phosphate binding"/>
    <property type="evidence" value="ECO:0007669"/>
    <property type="project" value="TreeGrafter"/>
</dbReference>
<feature type="region of interest" description="Disordered" evidence="10">
    <location>
        <begin position="484"/>
        <end position="505"/>
    </location>
</feature>
<comment type="function">
    <text evidence="2 8">The glycine cleavage system catalyzes the degradation of glycine. The P protein binds the alpha-amino group of glycine through its pyridoxal phosphate cofactor; CO(2) is released and the remaining methylamine moiety is then transferred to the lipoamide cofactor of the H protein.</text>
</comment>
<dbReference type="Gene3D" id="3.90.1150.10">
    <property type="entry name" value="Aspartate Aminotransferase, domain 1"/>
    <property type="match status" value="2"/>
</dbReference>
<accession>A0A6M8BEA8</accession>
<evidence type="ECO:0000256" key="1">
    <source>
        <dbReference type="ARBA" id="ARBA00001933"/>
    </source>
</evidence>
<dbReference type="Pfam" id="PF01212">
    <property type="entry name" value="Beta_elim_lyase"/>
    <property type="match status" value="1"/>
</dbReference>
<dbReference type="PANTHER" id="PTHR11773">
    <property type="entry name" value="GLYCINE DEHYDROGENASE, DECARBOXYLATING"/>
    <property type="match status" value="1"/>
</dbReference>
<dbReference type="GO" id="GO:0004375">
    <property type="term" value="F:glycine dehydrogenase (decarboxylating) activity"/>
    <property type="evidence" value="ECO:0007669"/>
    <property type="project" value="UniProtKB-EC"/>
</dbReference>
<dbReference type="SUPFAM" id="SSF53383">
    <property type="entry name" value="PLP-dependent transferases"/>
    <property type="match status" value="2"/>
</dbReference>
<feature type="domain" description="Aromatic amino acid beta-eliminating lyase/threonine aldolase" evidence="11">
    <location>
        <begin position="583"/>
        <end position="758"/>
    </location>
</feature>
<dbReference type="FunFam" id="3.90.1150.10:FF:000007">
    <property type="entry name" value="Glycine dehydrogenase (decarboxylating), mitochondrial"/>
    <property type="match status" value="1"/>
</dbReference>
<dbReference type="InterPro" id="IPR003437">
    <property type="entry name" value="GcvP"/>
</dbReference>
<evidence type="ECO:0000256" key="2">
    <source>
        <dbReference type="ARBA" id="ARBA00003788"/>
    </source>
</evidence>
<comment type="similarity">
    <text evidence="3 8">Belongs to the GcvP family.</text>
</comment>
<dbReference type="FunFam" id="3.40.640.10:FF:000005">
    <property type="entry name" value="Glycine dehydrogenase (decarboxylating), mitochondrial"/>
    <property type="match status" value="1"/>
</dbReference>
<dbReference type="NCBIfam" id="NF003346">
    <property type="entry name" value="PRK04366.1"/>
    <property type="match status" value="1"/>
</dbReference>
<protein>
    <recommendedName>
        <fullName evidence="8">Glycine dehydrogenase (decarboxylating)</fullName>
        <ecNumber evidence="8">1.4.4.2</ecNumber>
    </recommendedName>
    <alternativeName>
        <fullName evidence="8">Glycine cleavage system P-protein</fullName>
    </alternativeName>
    <alternativeName>
        <fullName evidence="8">Glycine decarboxylase</fullName>
    </alternativeName>
    <alternativeName>
        <fullName evidence="8">Glycine dehydrogenase (aminomethyl-transferring)</fullName>
    </alternativeName>
</protein>